<dbReference type="PATRIC" id="fig|698759.3.peg.6750"/>
<keyword evidence="3" id="KW-1185">Reference proteome</keyword>
<dbReference type="Proteomes" id="UP000010411">
    <property type="component" value="Unassembled WGS sequence"/>
</dbReference>
<gene>
    <name evidence="2" type="ORF">STRIP9103_00278</name>
</gene>
<dbReference type="AlphaFoldDB" id="L1KQA3"/>
<sequence length="154" mass="16601">MPTRTRMPSYVRRAQADSPWPRPTAWPGLLAALVRSCLPLAIVLCAFLHGPIDEATHPLTATVPAVALSSPGDEPPHGPHGHHAAEECVPAGVVLRAPAVRTTDQPSTAATTPLLAGVAAFAVCPPRWGRRRPHRCRRSRTGRSALVRTSRWRI</sequence>
<evidence type="ECO:0000313" key="2">
    <source>
        <dbReference type="EMBL" id="EKX62563.1"/>
    </source>
</evidence>
<evidence type="ECO:0000256" key="1">
    <source>
        <dbReference type="SAM" id="MobiDB-lite"/>
    </source>
</evidence>
<protein>
    <submittedName>
        <fullName evidence="2">Uncharacterized protein</fullName>
    </submittedName>
</protein>
<dbReference type="EMBL" id="AEJC01000509">
    <property type="protein sequence ID" value="EKX62563.1"/>
    <property type="molecule type" value="Genomic_DNA"/>
</dbReference>
<accession>L1KQA3</accession>
<comment type="caution">
    <text evidence="2">The sequence shown here is derived from an EMBL/GenBank/DDBJ whole genome shotgun (WGS) entry which is preliminary data.</text>
</comment>
<name>L1KQA3_9ACTN</name>
<proteinExistence type="predicted"/>
<feature type="region of interest" description="Disordered" evidence="1">
    <location>
        <begin position="1"/>
        <end position="20"/>
    </location>
</feature>
<evidence type="ECO:0000313" key="3">
    <source>
        <dbReference type="Proteomes" id="UP000010411"/>
    </source>
</evidence>
<reference evidence="2 3" key="1">
    <citation type="submission" date="2012-11" db="EMBL/GenBank/DDBJ databases">
        <authorList>
            <person name="Huguet-Tapia J.C."/>
            <person name="Durkin A.S."/>
            <person name="Pettis G.S."/>
            <person name="Badger J.H."/>
        </authorList>
    </citation>
    <scope>NUCLEOTIDE SEQUENCE [LARGE SCALE GENOMIC DNA]</scope>
    <source>
        <strain evidence="2 3">91-03</strain>
    </source>
</reference>
<organism evidence="2 3">
    <name type="scientific">Streptomyces ipomoeae 91-03</name>
    <dbReference type="NCBI Taxonomy" id="698759"/>
    <lineage>
        <taxon>Bacteria</taxon>
        <taxon>Bacillati</taxon>
        <taxon>Actinomycetota</taxon>
        <taxon>Actinomycetes</taxon>
        <taxon>Kitasatosporales</taxon>
        <taxon>Streptomycetaceae</taxon>
        <taxon>Streptomyces</taxon>
    </lineage>
</organism>